<name>A0A1W1H722_9BACT</name>
<dbReference type="PROSITE" id="PS50931">
    <property type="entry name" value="HTH_LYSR"/>
    <property type="match status" value="1"/>
</dbReference>
<evidence type="ECO:0000256" key="3">
    <source>
        <dbReference type="ARBA" id="ARBA00023125"/>
    </source>
</evidence>
<keyword evidence="2" id="KW-0805">Transcription regulation</keyword>
<dbReference type="Gene3D" id="3.40.190.290">
    <property type="match status" value="1"/>
</dbReference>
<protein>
    <submittedName>
        <fullName evidence="6">LysR</fullName>
    </submittedName>
</protein>
<evidence type="ECO:0000313" key="6">
    <source>
        <dbReference type="EMBL" id="SLM28280.1"/>
    </source>
</evidence>
<proteinExistence type="inferred from homology"/>
<dbReference type="Pfam" id="PF00126">
    <property type="entry name" value="HTH_1"/>
    <property type="match status" value="1"/>
</dbReference>
<dbReference type="InterPro" id="IPR036388">
    <property type="entry name" value="WH-like_DNA-bd_sf"/>
</dbReference>
<dbReference type="FunFam" id="1.10.10.10:FF:000001">
    <property type="entry name" value="LysR family transcriptional regulator"/>
    <property type="match status" value="1"/>
</dbReference>
<reference evidence="6 7" key="1">
    <citation type="submission" date="2017-03" db="EMBL/GenBank/DDBJ databases">
        <authorList>
            <person name="Afonso C.L."/>
            <person name="Miller P.J."/>
            <person name="Scott M.A."/>
            <person name="Spackman E."/>
            <person name="Goraichik I."/>
            <person name="Dimitrov K.M."/>
            <person name="Suarez D.L."/>
            <person name="Swayne D.E."/>
        </authorList>
    </citation>
    <scope>NUCLEOTIDE SEQUENCE [LARGE SCALE GENOMIC DNA]</scope>
    <source>
        <strain evidence="6">PRJEB14757</strain>
    </source>
</reference>
<keyword evidence="3" id="KW-0238">DNA-binding</keyword>
<dbReference type="GO" id="GO:0000976">
    <property type="term" value="F:transcription cis-regulatory region binding"/>
    <property type="evidence" value="ECO:0007669"/>
    <property type="project" value="TreeGrafter"/>
</dbReference>
<dbReference type="GO" id="GO:0003700">
    <property type="term" value="F:DNA-binding transcription factor activity"/>
    <property type="evidence" value="ECO:0007669"/>
    <property type="project" value="InterPro"/>
</dbReference>
<dbReference type="Gene3D" id="1.10.10.10">
    <property type="entry name" value="Winged helix-like DNA-binding domain superfamily/Winged helix DNA-binding domain"/>
    <property type="match status" value="1"/>
</dbReference>
<keyword evidence="4" id="KW-0804">Transcription</keyword>
<dbReference type="CDD" id="cd08420">
    <property type="entry name" value="PBP2_CysL_like"/>
    <property type="match status" value="1"/>
</dbReference>
<dbReference type="AlphaFoldDB" id="A0A1W1H722"/>
<accession>A0A1W1H722</accession>
<dbReference type="InterPro" id="IPR005119">
    <property type="entry name" value="LysR_subst-bd"/>
</dbReference>
<evidence type="ECO:0000313" key="7">
    <source>
        <dbReference type="Proteomes" id="UP000191931"/>
    </source>
</evidence>
<evidence type="ECO:0000256" key="4">
    <source>
        <dbReference type="ARBA" id="ARBA00023163"/>
    </source>
</evidence>
<dbReference type="InterPro" id="IPR000847">
    <property type="entry name" value="LysR_HTH_N"/>
</dbReference>
<dbReference type="Proteomes" id="UP000191931">
    <property type="component" value="Unassembled WGS sequence"/>
</dbReference>
<keyword evidence="7" id="KW-1185">Reference proteome</keyword>
<dbReference type="InterPro" id="IPR036390">
    <property type="entry name" value="WH_DNA-bd_sf"/>
</dbReference>
<evidence type="ECO:0000256" key="2">
    <source>
        <dbReference type="ARBA" id="ARBA00023015"/>
    </source>
</evidence>
<comment type="similarity">
    <text evidence="1">Belongs to the LysR transcriptional regulatory family.</text>
</comment>
<dbReference type="STRING" id="1246637.MTBBW1_1300020"/>
<dbReference type="PANTHER" id="PTHR30126">
    <property type="entry name" value="HTH-TYPE TRANSCRIPTIONAL REGULATOR"/>
    <property type="match status" value="1"/>
</dbReference>
<dbReference type="InterPro" id="IPR047788">
    <property type="entry name" value="LysR-like_Sec_metab"/>
</dbReference>
<dbReference type="RefSeq" id="WP_342743915.1">
    <property type="nucleotide sequence ID" value="NZ_LT828548.1"/>
</dbReference>
<dbReference type="Pfam" id="PF03466">
    <property type="entry name" value="LysR_substrate"/>
    <property type="match status" value="1"/>
</dbReference>
<dbReference type="PANTHER" id="PTHR30126:SF40">
    <property type="entry name" value="HTH-TYPE TRANSCRIPTIONAL REGULATOR GLTR"/>
    <property type="match status" value="1"/>
</dbReference>
<dbReference type="EMBL" id="FWEV01000036">
    <property type="protein sequence ID" value="SLM28280.1"/>
    <property type="molecule type" value="Genomic_DNA"/>
</dbReference>
<dbReference type="SUPFAM" id="SSF53850">
    <property type="entry name" value="Periplasmic binding protein-like II"/>
    <property type="match status" value="1"/>
</dbReference>
<organism evidence="6 7">
    <name type="scientific">Desulfamplus magnetovallimortis</name>
    <dbReference type="NCBI Taxonomy" id="1246637"/>
    <lineage>
        <taxon>Bacteria</taxon>
        <taxon>Pseudomonadati</taxon>
        <taxon>Thermodesulfobacteriota</taxon>
        <taxon>Desulfobacteria</taxon>
        <taxon>Desulfobacterales</taxon>
        <taxon>Desulfobacteraceae</taxon>
        <taxon>Desulfamplus</taxon>
    </lineage>
</organism>
<feature type="domain" description="HTH lysR-type" evidence="5">
    <location>
        <begin position="3"/>
        <end position="60"/>
    </location>
</feature>
<dbReference type="NCBIfam" id="NF040786">
    <property type="entry name" value="LysR_Sec_metab"/>
    <property type="match status" value="1"/>
</dbReference>
<dbReference type="SUPFAM" id="SSF46785">
    <property type="entry name" value="Winged helix' DNA-binding domain"/>
    <property type="match status" value="1"/>
</dbReference>
<gene>
    <name evidence="6" type="primary">lysR</name>
    <name evidence="6" type="ORF">MTBBW1_1300020</name>
</gene>
<evidence type="ECO:0000259" key="5">
    <source>
        <dbReference type="PROSITE" id="PS50931"/>
    </source>
</evidence>
<dbReference type="PRINTS" id="PR00039">
    <property type="entry name" value="HTHLYSR"/>
</dbReference>
<sequence length="298" mass="33127">MAMDLWQLKVFVNVVDQKSFSRAGDAIFLSQPTVSSHIKELEEHFGCRLVDRMGREALPTKAGEILYSYSRKLLQLKDETESAMSAFLGHARGELTFGGSSIPATYIIPDFIGAFSRDYPDISLCVITGDTSEIKNAILEGEVEAGIVGAKVDNIYLKQEKLIDDEMKLVVPASHPWANNENREIEIEMLLKEPFIGREKGSGTWDSISKAMADAGFNIDQLVIRSRLGSNASVIQGILKNAGISIVSQIAVQEYLEAGKLKSFSIKGVNLKRHFYLTTHRKRTLSPLVKLFIDFIKN</sequence>
<evidence type="ECO:0000256" key="1">
    <source>
        <dbReference type="ARBA" id="ARBA00009437"/>
    </source>
</evidence>